<dbReference type="OrthoDB" id="9793035at2"/>
<reference evidence="3 4" key="1">
    <citation type="submission" date="2015-07" db="EMBL/GenBank/DDBJ databases">
        <title>Genome sequencing of Kibdelosporangium phytohabitans.</title>
        <authorList>
            <person name="Qin S."/>
            <person name="Xing K."/>
        </authorList>
    </citation>
    <scope>NUCLEOTIDE SEQUENCE [LARGE SCALE GENOMIC DNA]</scope>
    <source>
        <strain evidence="3 4">KLBMP1111</strain>
    </source>
</reference>
<name>A0A0N9HW46_9PSEU</name>
<evidence type="ECO:0000313" key="3">
    <source>
        <dbReference type="EMBL" id="ALG09486.1"/>
    </source>
</evidence>
<evidence type="ECO:0000256" key="1">
    <source>
        <dbReference type="ARBA" id="ARBA00007125"/>
    </source>
</evidence>
<keyword evidence="4" id="KW-1185">Reference proteome</keyword>
<dbReference type="Gene3D" id="3.30.420.150">
    <property type="entry name" value="Exopolyphosphatase. Domain 2"/>
    <property type="match status" value="1"/>
</dbReference>
<feature type="domain" description="Ppx/GppA phosphatase N-terminal" evidence="2">
    <location>
        <begin position="23"/>
        <end position="301"/>
    </location>
</feature>
<dbReference type="KEGG" id="kphy:AOZ06_23565"/>
<dbReference type="InterPro" id="IPR050273">
    <property type="entry name" value="GppA/Ppx_hydrolase"/>
</dbReference>
<gene>
    <name evidence="3" type="ORF">AOZ06_23565</name>
</gene>
<evidence type="ECO:0000259" key="2">
    <source>
        <dbReference type="Pfam" id="PF02541"/>
    </source>
</evidence>
<dbReference type="Proteomes" id="UP000063699">
    <property type="component" value="Chromosome"/>
</dbReference>
<dbReference type="PANTHER" id="PTHR30005">
    <property type="entry name" value="EXOPOLYPHOSPHATASE"/>
    <property type="match status" value="1"/>
</dbReference>
<dbReference type="EMBL" id="CP012752">
    <property type="protein sequence ID" value="ALG09486.1"/>
    <property type="molecule type" value="Genomic_DNA"/>
</dbReference>
<dbReference type="STRING" id="860235.AOZ06_23565"/>
<organism evidence="3 4">
    <name type="scientific">Kibdelosporangium phytohabitans</name>
    <dbReference type="NCBI Taxonomy" id="860235"/>
    <lineage>
        <taxon>Bacteria</taxon>
        <taxon>Bacillati</taxon>
        <taxon>Actinomycetota</taxon>
        <taxon>Actinomycetes</taxon>
        <taxon>Pseudonocardiales</taxon>
        <taxon>Pseudonocardiaceae</taxon>
        <taxon>Kibdelosporangium</taxon>
    </lineage>
</organism>
<dbReference type="InterPro" id="IPR003695">
    <property type="entry name" value="Ppx_GppA_N"/>
</dbReference>
<sequence length="320" mass="34082">MRGSAGQVGVLDVGCFSARLMVVDRTGSSPLRPSFERKARLRLDRAYDTNGRLTRDGVDQIIRAVSDVLRVMPQDIELVAFATSSIRDAANSSQAIRHIAQQTGVHLATFAGEREAHLSYVAARHWFGHAAGPLTVLDVGGGTAEIAAGSGTRPHAAISLPFGARTLTQSGVDNTMPLADIRAQTAENVRVALSGTDVSGTAIGCSKVMQQLARLAGARPQREGPFVARHLRLTDLRKWIPRLADLTAAERAELPGISRHRARQSLAGAVVAEAMLVATGHDSAQICPWSSTEGLLLELLGHQDAGAPLASVRDRRRFAS</sequence>
<dbReference type="InterPro" id="IPR043129">
    <property type="entry name" value="ATPase_NBD"/>
</dbReference>
<dbReference type="Pfam" id="PF02541">
    <property type="entry name" value="Ppx-GppA"/>
    <property type="match status" value="1"/>
</dbReference>
<comment type="similarity">
    <text evidence="1">Belongs to the GppA/Ppx family.</text>
</comment>
<proteinExistence type="inferred from homology"/>
<dbReference type="GO" id="GO:0016462">
    <property type="term" value="F:pyrophosphatase activity"/>
    <property type="evidence" value="ECO:0007669"/>
    <property type="project" value="TreeGrafter"/>
</dbReference>
<accession>A0A0N9HW46</accession>
<dbReference type="Gene3D" id="3.30.420.40">
    <property type="match status" value="1"/>
</dbReference>
<dbReference type="AlphaFoldDB" id="A0A0N9HW46"/>
<dbReference type="SUPFAM" id="SSF53067">
    <property type="entry name" value="Actin-like ATPase domain"/>
    <property type="match status" value="2"/>
</dbReference>
<evidence type="ECO:0000313" key="4">
    <source>
        <dbReference type="Proteomes" id="UP000063699"/>
    </source>
</evidence>
<protein>
    <recommendedName>
        <fullName evidence="2">Ppx/GppA phosphatase N-terminal domain-containing protein</fullName>
    </recommendedName>
</protein>
<dbReference type="PANTHER" id="PTHR30005:SF0">
    <property type="entry name" value="RETROGRADE REGULATION PROTEIN 2"/>
    <property type="match status" value="1"/>
</dbReference>